<keyword evidence="3" id="KW-1185">Reference proteome</keyword>
<feature type="compositionally biased region" description="Basic and acidic residues" evidence="1">
    <location>
        <begin position="78"/>
        <end position="91"/>
    </location>
</feature>
<reference evidence="3" key="1">
    <citation type="journal article" date="2019" name="Int. J. Syst. Evol. Microbiol.">
        <title>The Global Catalogue of Microorganisms (GCM) 10K type strain sequencing project: providing services to taxonomists for standard genome sequencing and annotation.</title>
        <authorList>
            <consortium name="The Broad Institute Genomics Platform"/>
            <consortium name="The Broad Institute Genome Sequencing Center for Infectious Disease"/>
            <person name="Wu L."/>
            <person name="Ma J."/>
        </authorList>
    </citation>
    <scope>NUCLEOTIDE SEQUENCE [LARGE SCALE GENOMIC DNA]</scope>
    <source>
        <strain evidence="3">CCUG 50873</strain>
    </source>
</reference>
<gene>
    <name evidence="2" type="ORF">ACFQ04_19845</name>
</gene>
<comment type="caution">
    <text evidence="2">The sequence shown here is derived from an EMBL/GenBank/DDBJ whole genome shotgun (WGS) entry which is preliminary data.</text>
</comment>
<dbReference type="Proteomes" id="UP001597068">
    <property type="component" value="Unassembled WGS sequence"/>
</dbReference>
<evidence type="ECO:0000313" key="2">
    <source>
        <dbReference type="EMBL" id="MFD0928000.1"/>
    </source>
</evidence>
<protein>
    <submittedName>
        <fullName evidence="2">Uncharacterized protein</fullName>
    </submittedName>
</protein>
<dbReference type="EMBL" id="JBHTIL010000006">
    <property type="protein sequence ID" value="MFD0928000.1"/>
    <property type="molecule type" value="Genomic_DNA"/>
</dbReference>
<organism evidence="2 3">
    <name type="scientific">Williamsia deligens</name>
    <dbReference type="NCBI Taxonomy" id="321325"/>
    <lineage>
        <taxon>Bacteria</taxon>
        <taxon>Bacillati</taxon>
        <taxon>Actinomycetota</taxon>
        <taxon>Actinomycetes</taxon>
        <taxon>Mycobacteriales</taxon>
        <taxon>Nocardiaceae</taxon>
        <taxon>Williamsia</taxon>
    </lineage>
</organism>
<accession>A0ABW3GC01</accession>
<name>A0ABW3GC01_9NOCA</name>
<evidence type="ECO:0000256" key="1">
    <source>
        <dbReference type="SAM" id="MobiDB-lite"/>
    </source>
</evidence>
<evidence type="ECO:0000313" key="3">
    <source>
        <dbReference type="Proteomes" id="UP001597068"/>
    </source>
</evidence>
<sequence length="116" mass="12807">MRENSYATVAVYRPSDRTWWAGRVDPDVMGDATREHDALVADLRERGAPVTGDDVAQPTLVVRDPSGRFPRGCSTNSHFDDHDRAHTDPHADCAHGRAMDRVLAVLRTTRDLAAGQ</sequence>
<proteinExistence type="predicted"/>
<dbReference type="RefSeq" id="WP_253648440.1">
    <property type="nucleotide sequence ID" value="NZ_BAAAMO010000004.1"/>
</dbReference>
<feature type="region of interest" description="Disordered" evidence="1">
    <location>
        <begin position="62"/>
        <end position="91"/>
    </location>
</feature>